<dbReference type="InterPro" id="IPR036465">
    <property type="entry name" value="vWFA_dom_sf"/>
</dbReference>
<evidence type="ECO:0000256" key="11">
    <source>
        <dbReference type="ARBA" id="ARBA00023180"/>
    </source>
</evidence>
<evidence type="ECO:0000256" key="6">
    <source>
        <dbReference type="ARBA" id="ARBA00022737"/>
    </source>
</evidence>
<dbReference type="GO" id="GO:0005178">
    <property type="term" value="F:integrin binding"/>
    <property type="evidence" value="ECO:0007669"/>
    <property type="project" value="TreeGrafter"/>
</dbReference>
<organism evidence="13">
    <name type="scientific">Medioppia subpectinata</name>
    <dbReference type="NCBI Taxonomy" id="1979941"/>
    <lineage>
        <taxon>Eukaryota</taxon>
        <taxon>Metazoa</taxon>
        <taxon>Ecdysozoa</taxon>
        <taxon>Arthropoda</taxon>
        <taxon>Chelicerata</taxon>
        <taxon>Arachnida</taxon>
        <taxon>Acari</taxon>
        <taxon>Acariformes</taxon>
        <taxon>Sarcoptiformes</taxon>
        <taxon>Oribatida</taxon>
        <taxon>Brachypylina</taxon>
        <taxon>Oppioidea</taxon>
        <taxon>Oppiidae</taxon>
        <taxon>Medioppia</taxon>
    </lineage>
</organism>
<dbReference type="GO" id="GO:0016477">
    <property type="term" value="P:cell migration"/>
    <property type="evidence" value="ECO:0007669"/>
    <property type="project" value="TreeGrafter"/>
</dbReference>
<evidence type="ECO:0000256" key="7">
    <source>
        <dbReference type="ARBA" id="ARBA00022989"/>
    </source>
</evidence>
<dbReference type="SUPFAM" id="SSF53300">
    <property type="entry name" value="vWA-like"/>
    <property type="match status" value="1"/>
</dbReference>
<dbReference type="Gene3D" id="3.40.50.410">
    <property type="entry name" value="von Willebrand factor, type A domain"/>
    <property type="match status" value="1"/>
</dbReference>
<evidence type="ECO:0000256" key="3">
    <source>
        <dbReference type="ARBA" id="ARBA00022536"/>
    </source>
</evidence>
<dbReference type="PANTHER" id="PTHR10082">
    <property type="entry name" value="INTEGRIN BETA SUBUNIT"/>
    <property type="match status" value="1"/>
</dbReference>
<evidence type="ECO:0000256" key="10">
    <source>
        <dbReference type="ARBA" id="ARBA00023157"/>
    </source>
</evidence>
<dbReference type="GO" id="GO:0009986">
    <property type="term" value="C:cell surface"/>
    <property type="evidence" value="ECO:0007669"/>
    <property type="project" value="TreeGrafter"/>
</dbReference>
<dbReference type="OrthoDB" id="6408932at2759"/>
<dbReference type="SMART" id="SM00187">
    <property type="entry name" value="INB"/>
    <property type="match status" value="1"/>
</dbReference>
<feature type="domain" description="Integrin beta subunit VWA" evidence="12">
    <location>
        <begin position="12"/>
        <end position="208"/>
    </location>
</feature>
<keyword evidence="5" id="KW-0732">Signal</keyword>
<evidence type="ECO:0000259" key="12">
    <source>
        <dbReference type="SMART" id="SM00187"/>
    </source>
</evidence>
<proteinExistence type="inferred from homology"/>
<evidence type="ECO:0000256" key="5">
    <source>
        <dbReference type="ARBA" id="ARBA00022729"/>
    </source>
</evidence>
<dbReference type="GO" id="GO:0007160">
    <property type="term" value="P:cell-matrix adhesion"/>
    <property type="evidence" value="ECO:0007669"/>
    <property type="project" value="TreeGrafter"/>
</dbReference>
<keyword evidence="3" id="KW-0245">EGF-like domain</keyword>
<evidence type="ECO:0000256" key="9">
    <source>
        <dbReference type="ARBA" id="ARBA00023136"/>
    </source>
</evidence>
<keyword evidence="10" id="KW-1015">Disulfide bond</keyword>
<keyword evidence="14" id="KW-1185">Reference proteome</keyword>
<evidence type="ECO:0000256" key="4">
    <source>
        <dbReference type="ARBA" id="ARBA00022692"/>
    </source>
</evidence>
<dbReference type="SUPFAM" id="SSF103575">
    <property type="entry name" value="Plexin repeat"/>
    <property type="match status" value="1"/>
</dbReference>
<dbReference type="GO" id="GO:0005925">
    <property type="term" value="C:focal adhesion"/>
    <property type="evidence" value="ECO:0007669"/>
    <property type="project" value="TreeGrafter"/>
</dbReference>
<dbReference type="GO" id="GO:0033627">
    <property type="term" value="P:cell adhesion mediated by integrin"/>
    <property type="evidence" value="ECO:0007669"/>
    <property type="project" value="TreeGrafter"/>
</dbReference>
<dbReference type="PANTHER" id="PTHR10082:SF60">
    <property type="entry name" value="INTEGRIN BETA-PS"/>
    <property type="match status" value="1"/>
</dbReference>
<dbReference type="GO" id="GO:0008305">
    <property type="term" value="C:integrin complex"/>
    <property type="evidence" value="ECO:0007669"/>
    <property type="project" value="TreeGrafter"/>
</dbReference>
<keyword evidence="7" id="KW-1133">Transmembrane helix</keyword>
<accession>A0A7R9Q0E1</accession>
<reference evidence="13" key="1">
    <citation type="submission" date="2020-11" db="EMBL/GenBank/DDBJ databases">
        <authorList>
            <person name="Tran Van P."/>
        </authorList>
    </citation>
    <scope>NUCLEOTIDE SEQUENCE</scope>
</reference>
<dbReference type="InterPro" id="IPR015812">
    <property type="entry name" value="Integrin_bsu"/>
</dbReference>
<evidence type="ECO:0000256" key="8">
    <source>
        <dbReference type="ARBA" id="ARBA00023037"/>
    </source>
</evidence>
<comment type="similarity">
    <text evidence="2">Belongs to the integrin beta chain family.</text>
</comment>
<evidence type="ECO:0000256" key="1">
    <source>
        <dbReference type="ARBA" id="ARBA00004479"/>
    </source>
</evidence>
<dbReference type="EMBL" id="OC859418">
    <property type="protein sequence ID" value="CAD7627562.1"/>
    <property type="molecule type" value="Genomic_DNA"/>
</dbReference>
<gene>
    <name evidence="13" type="ORF">OSB1V03_LOCUS7988</name>
</gene>
<dbReference type="GO" id="GO:0007229">
    <property type="term" value="P:integrin-mediated signaling pathway"/>
    <property type="evidence" value="ECO:0007669"/>
    <property type="project" value="UniProtKB-KW"/>
</dbReference>
<dbReference type="InterPro" id="IPR002369">
    <property type="entry name" value="Integrin_bsu_VWA"/>
</dbReference>
<dbReference type="EMBL" id="CAJPIZ010004843">
    <property type="protein sequence ID" value="CAG2107992.1"/>
    <property type="molecule type" value="Genomic_DNA"/>
</dbReference>
<dbReference type="Gene3D" id="3.30.1680.10">
    <property type="entry name" value="ligand-binding face of the semaphorins, domain 2"/>
    <property type="match status" value="1"/>
</dbReference>
<dbReference type="Proteomes" id="UP000759131">
    <property type="component" value="Unassembled WGS sequence"/>
</dbReference>
<dbReference type="InterPro" id="IPR033760">
    <property type="entry name" value="Integrin_beta_N"/>
</dbReference>
<dbReference type="GO" id="GO:0098609">
    <property type="term" value="P:cell-cell adhesion"/>
    <property type="evidence" value="ECO:0007669"/>
    <property type="project" value="TreeGrafter"/>
</dbReference>
<dbReference type="Pfam" id="PF00362">
    <property type="entry name" value="Integrin_beta"/>
    <property type="match status" value="1"/>
</dbReference>
<evidence type="ECO:0000313" key="13">
    <source>
        <dbReference type="EMBL" id="CAD7627562.1"/>
    </source>
</evidence>
<feature type="non-terminal residue" evidence="13">
    <location>
        <position position="1"/>
    </location>
</feature>
<keyword evidence="4" id="KW-0812">Transmembrane</keyword>
<name>A0A7R9Q0E1_9ACAR</name>
<keyword evidence="8" id="KW-0401">Integrin</keyword>
<sequence length="209" mass="24237">MTLQEHCLSAKTCGECISKSVDCFWCEDEAFSHIYRCNGEKQLQFHCNKEKLVGAKLNPRYETLVDREFSKKFGQTVQLKPQKYRLHMRTNSELKIPIHFQQADDYPMDLYYLMDLSCTMKKFKTNLANVGKTLADTMKRTTKDFKIGFGAFVDKPVMPFSSFKLDRIQCIDPNNPNDPNVWGEPTYSFSHKLTLDSDEKAFVSRVRSA</sequence>
<evidence type="ECO:0000256" key="2">
    <source>
        <dbReference type="ARBA" id="ARBA00007449"/>
    </source>
</evidence>
<evidence type="ECO:0000313" key="14">
    <source>
        <dbReference type="Proteomes" id="UP000759131"/>
    </source>
</evidence>
<protein>
    <recommendedName>
        <fullName evidence="12">Integrin beta subunit VWA domain-containing protein</fullName>
    </recommendedName>
</protein>
<keyword evidence="6" id="KW-0677">Repeat</keyword>
<dbReference type="AlphaFoldDB" id="A0A7R9Q0E1"/>
<dbReference type="Pfam" id="PF17205">
    <property type="entry name" value="PSI_integrin"/>
    <property type="match status" value="1"/>
</dbReference>
<comment type="subcellular location">
    <subcellularLocation>
        <location evidence="1">Membrane</location>
        <topology evidence="1">Single-pass type I membrane protein</topology>
    </subcellularLocation>
</comment>
<keyword evidence="9" id="KW-0472">Membrane</keyword>
<keyword evidence="11" id="KW-0325">Glycoprotein</keyword>